<keyword evidence="12" id="KW-0753">Steroid metabolism</keyword>
<dbReference type="PANTHER" id="PTHR46696:SF4">
    <property type="entry name" value="BIOTIN BIOSYNTHESIS CYTOCHROME P450"/>
    <property type="match status" value="1"/>
</dbReference>
<dbReference type="GO" id="GO:0036199">
    <property type="term" value="F:cholest-4-en-3-one 26-monooxygenase activity"/>
    <property type="evidence" value="ECO:0007669"/>
    <property type="project" value="TreeGrafter"/>
</dbReference>
<evidence type="ECO:0000256" key="15">
    <source>
        <dbReference type="ARBA" id="ARBA00079588"/>
    </source>
</evidence>
<dbReference type="EMBL" id="CP006936">
    <property type="protein sequence ID" value="AHC24003.1"/>
    <property type="molecule type" value="Genomic_DNA"/>
</dbReference>
<keyword evidence="8" id="KW-0408">Iron</keyword>
<dbReference type="GO" id="GO:0005506">
    <property type="term" value="F:iron ion binding"/>
    <property type="evidence" value="ECO:0007669"/>
    <property type="project" value="InterPro"/>
</dbReference>
<dbReference type="FunFam" id="1.10.630.10:FF:000018">
    <property type="entry name" value="Cytochrome P450 monooxygenase"/>
    <property type="match status" value="1"/>
</dbReference>
<evidence type="ECO:0000256" key="1">
    <source>
        <dbReference type="ARBA" id="ARBA00001971"/>
    </source>
</evidence>
<evidence type="ECO:0000256" key="16">
    <source>
        <dbReference type="ARBA" id="ARBA00082981"/>
    </source>
</evidence>
<gene>
    <name evidence="18" type="ORF">D174_05145</name>
</gene>
<evidence type="ECO:0000256" key="12">
    <source>
        <dbReference type="ARBA" id="ARBA00023221"/>
    </source>
</evidence>
<dbReference type="InterPro" id="IPR036396">
    <property type="entry name" value="Cyt_P450_sf"/>
</dbReference>
<evidence type="ECO:0000256" key="17">
    <source>
        <dbReference type="ARBA" id="ARBA00083909"/>
    </source>
</evidence>
<evidence type="ECO:0000256" key="3">
    <source>
        <dbReference type="ARBA" id="ARBA00022548"/>
    </source>
</evidence>
<dbReference type="GO" id="GO:0006707">
    <property type="term" value="P:cholesterol catabolic process"/>
    <property type="evidence" value="ECO:0007669"/>
    <property type="project" value="TreeGrafter"/>
</dbReference>
<keyword evidence="3" id="KW-0153">Cholesterol metabolism</keyword>
<evidence type="ECO:0000256" key="11">
    <source>
        <dbReference type="ARBA" id="ARBA00023166"/>
    </source>
</evidence>
<dbReference type="PRINTS" id="PR00359">
    <property type="entry name" value="BP450"/>
</dbReference>
<protein>
    <recommendedName>
        <fullName evidence="14">Steroid C26-monooxygenase</fullName>
    </recommendedName>
    <alternativeName>
        <fullName evidence="15">Cholest-4-en-3-one C26-monooxygenase</fullName>
    </alternativeName>
    <alternativeName>
        <fullName evidence="17">Cholesterol C26-monooxygenase</fullName>
    </alternativeName>
    <alternativeName>
        <fullName evidence="16">Steroid C27-monooxygenase</fullName>
    </alternativeName>
</protein>
<evidence type="ECO:0000256" key="5">
    <source>
        <dbReference type="ARBA" id="ARBA00022723"/>
    </source>
</evidence>
<keyword evidence="19" id="KW-1185">Reference proteome</keyword>
<evidence type="ECO:0000256" key="7">
    <source>
        <dbReference type="ARBA" id="ARBA00023002"/>
    </source>
</evidence>
<organism evidence="18 19">
    <name type="scientific">Mycolicibacterium neoaurum VKM Ac-1815D</name>
    <dbReference type="NCBI Taxonomy" id="700508"/>
    <lineage>
        <taxon>Bacteria</taxon>
        <taxon>Bacillati</taxon>
        <taxon>Actinomycetota</taxon>
        <taxon>Actinomycetes</taxon>
        <taxon>Mycobacteriales</taxon>
        <taxon>Mycobacteriaceae</taxon>
        <taxon>Mycolicibacterium</taxon>
    </lineage>
</organism>
<dbReference type="InterPro" id="IPR002397">
    <property type="entry name" value="Cyt_P450_B"/>
</dbReference>
<dbReference type="Pfam" id="PF00067">
    <property type="entry name" value="p450"/>
    <property type="match status" value="1"/>
</dbReference>
<dbReference type="eggNOG" id="COG2124">
    <property type="taxonomic scope" value="Bacteria"/>
</dbReference>
<dbReference type="KEGG" id="mne:D174_05145"/>
<dbReference type="Gene3D" id="1.10.630.10">
    <property type="entry name" value="Cytochrome P450"/>
    <property type="match status" value="1"/>
</dbReference>
<dbReference type="HOGENOM" id="CLU_033716_0_0_11"/>
<accession>V5X866</accession>
<proteinExistence type="inferred from homology"/>
<dbReference type="GO" id="GO:0020037">
    <property type="term" value="F:heme binding"/>
    <property type="evidence" value="ECO:0007669"/>
    <property type="project" value="InterPro"/>
</dbReference>
<dbReference type="SUPFAM" id="SSF48264">
    <property type="entry name" value="Cytochrome P450"/>
    <property type="match status" value="1"/>
</dbReference>
<evidence type="ECO:0000256" key="6">
    <source>
        <dbReference type="ARBA" id="ARBA00022963"/>
    </source>
</evidence>
<evidence type="ECO:0000256" key="2">
    <source>
        <dbReference type="ARBA" id="ARBA00010617"/>
    </source>
</evidence>
<reference evidence="18 19" key="1">
    <citation type="journal article" date="2014" name="Genome Announc.">
        <title>Complete Genome Sequence of Sterol-Transforming Mycobacterium neoaurum Strain VKM Ac-1815D.</title>
        <authorList>
            <person name="Shtratnikova V.Y."/>
            <person name="Bragin E.Y."/>
            <person name="Dovbnya D.V."/>
            <person name="Pekov Y.A."/>
            <person name="Schelkunov M.I."/>
            <person name="Strizhov N."/>
            <person name="Ivashina T.V."/>
            <person name="Ashapkin V.V."/>
            <person name="Donova M.V."/>
        </authorList>
    </citation>
    <scope>NUCLEOTIDE SEQUENCE [LARGE SCALE GENOMIC DNA]</scope>
    <source>
        <strain evidence="18 19">VKM Ac-1815D</strain>
    </source>
</reference>
<keyword evidence="4" id="KW-0349">Heme</keyword>
<comment type="pathway">
    <text evidence="13">Steroid metabolism; cholesterol degradation.</text>
</comment>
<dbReference type="CDD" id="cd11033">
    <property type="entry name" value="CYP142-like"/>
    <property type="match status" value="1"/>
</dbReference>
<evidence type="ECO:0000256" key="10">
    <source>
        <dbReference type="ARBA" id="ARBA00023098"/>
    </source>
</evidence>
<dbReference type="RefSeq" id="WP_019513748.1">
    <property type="nucleotide sequence ID" value="NC_023036.2"/>
</dbReference>
<evidence type="ECO:0000256" key="8">
    <source>
        <dbReference type="ARBA" id="ARBA00023004"/>
    </source>
</evidence>
<keyword evidence="6" id="KW-0442">Lipid degradation</keyword>
<comment type="cofactor">
    <cofactor evidence="1">
        <name>heme</name>
        <dbReference type="ChEBI" id="CHEBI:30413"/>
    </cofactor>
</comment>
<dbReference type="Proteomes" id="UP000018763">
    <property type="component" value="Chromosome"/>
</dbReference>
<keyword evidence="11" id="KW-1207">Sterol metabolism</keyword>
<keyword evidence="10" id="KW-0443">Lipid metabolism</keyword>
<keyword evidence="7" id="KW-0560">Oxidoreductase</keyword>
<evidence type="ECO:0000256" key="4">
    <source>
        <dbReference type="ARBA" id="ARBA00022617"/>
    </source>
</evidence>
<name>V5X866_MYCNE</name>
<keyword evidence="9" id="KW-0503">Monooxygenase</keyword>
<evidence type="ECO:0000313" key="18">
    <source>
        <dbReference type="EMBL" id="AHC24003.1"/>
    </source>
</evidence>
<evidence type="ECO:0000256" key="9">
    <source>
        <dbReference type="ARBA" id="ARBA00023033"/>
    </source>
</evidence>
<evidence type="ECO:0000313" key="19">
    <source>
        <dbReference type="Proteomes" id="UP000018763"/>
    </source>
</evidence>
<dbReference type="InterPro" id="IPR001128">
    <property type="entry name" value="Cyt_P450"/>
</dbReference>
<evidence type="ECO:0000256" key="14">
    <source>
        <dbReference type="ARBA" id="ARBA00070775"/>
    </source>
</evidence>
<comment type="similarity">
    <text evidence="2">Belongs to the cytochrome P450 family.</text>
</comment>
<dbReference type="AlphaFoldDB" id="V5X866"/>
<keyword evidence="5" id="KW-0479">Metal-binding</keyword>
<dbReference type="GO" id="GO:0008395">
    <property type="term" value="F:steroid hydroxylase activity"/>
    <property type="evidence" value="ECO:0007669"/>
    <property type="project" value="TreeGrafter"/>
</dbReference>
<sequence>MTLTSTEREHDAIDLSQPWVWDGPSAERDALFAQLRRDRPVSWQRPIRSPMMDLLGQASPPGYWAITRHEDIVTVSRTAQVFSSATGGVTFEDMPTEVLEAASSILSMDEPRHGKVRRIVSSVFTPRRINLIADQIFRQARQIVDDIAGRGEVEFVETVSARLPMWTVSEMIGIPEEQRQEVTDAATPLTAWDDESTSATDPLTTMFTGITTLHARCQELIDARRSHPRDDLVSALVQAEVDGVQLTDEEIRSFFVLLCVAGNDTTKQTTTHTIRALTEFRDQRAYLLADFDGRVDLAVEELIRWASPVMTFRRTALRSFDLNGVTIEAGDKVVLFYNSGNRDERAFADPERFDLSRKPNPHIGFGGRGPHYCLGSHVAKLQLKAIFGELFRRLPDIEAVGEPDYLTSNFINGIKRQQVRFSPESAR</sequence>
<dbReference type="GeneID" id="43448890"/>
<evidence type="ECO:0000256" key="13">
    <source>
        <dbReference type="ARBA" id="ARBA00049645"/>
    </source>
</evidence>
<dbReference type="PANTHER" id="PTHR46696">
    <property type="entry name" value="P450, PUTATIVE (EUROFUNG)-RELATED"/>
    <property type="match status" value="1"/>
</dbReference>